<reference evidence="1 2" key="1">
    <citation type="submission" date="2024-01" db="EMBL/GenBank/DDBJ databases">
        <title>Genome assemblies of Stephania.</title>
        <authorList>
            <person name="Yang L."/>
        </authorList>
    </citation>
    <scope>NUCLEOTIDE SEQUENCE [LARGE SCALE GENOMIC DNA]</scope>
    <source>
        <strain evidence="1">JXDWG</strain>
        <tissue evidence="1">Leaf</tissue>
    </source>
</reference>
<comment type="caution">
    <text evidence="1">The sequence shown here is derived from an EMBL/GenBank/DDBJ whole genome shotgun (WGS) entry which is preliminary data.</text>
</comment>
<keyword evidence="2" id="KW-1185">Reference proteome</keyword>
<accession>A0AAP0NM18</accession>
<evidence type="ECO:0000313" key="2">
    <source>
        <dbReference type="Proteomes" id="UP001419268"/>
    </source>
</evidence>
<dbReference type="EMBL" id="JBBNAG010000008">
    <property type="protein sequence ID" value="KAK9111803.1"/>
    <property type="molecule type" value="Genomic_DNA"/>
</dbReference>
<gene>
    <name evidence="1" type="ORF">Scep_019322</name>
</gene>
<dbReference type="AlphaFoldDB" id="A0AAP0NM18"/>
<evidence type="ECO:0000313" key="1">
    <source>
        <dbReference type="EMBL" id="KAK9111803.1"/>
    </source>
</evidence>
<protein>
    <submittedName>
        <fullName evidence="1">Uncharacterized protein</fullName>
    </submittedName>
</protein>
<dbReference type="Proteomes" id="UP001419268">
    <property type="component" value="Unassembled WGS sequence"/>
</dbReference>
<proteinExistence type="predicted"/>
<name>A0AAP0NM18_9MAGN</name>
<organism evidence="1 2">
    <name type="scientific">Stephania cephalantha</name>
    <dbReference type="NCBI Taxonomy" id="152367"/>
    <lineage>
        <taxon>Eukaryota</taxon>
        <taxon>Viridiplantae</taxon>
        <taxon>Streptophyta</taxon>
        <taxon>Embryophyta</taxon>
        <taxon>Tracheophyta</taxon>
        <taxon>Spermatophyta</taxon>
        <taxon>Magnoliopsida</taxon>
        <taxon>Ranunculales</taxon>
        <taxon>Menispermaceae</taxon>
        <taxon>Menispermoideae</taxon>
        <taxon>Cissampelideae</taxon>
        <taxon>Stephania</taxon>
    </lineage>
</organism>
<sequence length="68" mass="7479">MQQISLIFTSSFRCYVPPSLCLLVKLVNCITLKEVTTSKAVKTAISAKNCPKLTTTSNMAIDLQILNM</sequence>